<sequence length="105" mass="11873">MVDEEAPARPEIGQVRKQYEDERYFQDSWAAAQYAYALAVRLREVGEVDEARRYAKECLWLAETLPANTLDDVTTEQQSVGGVSLPERFHDGVVRSRLADLLTAA</sequence>
<reference evidence="1" key="2">
    <citation type="submission" date="2020-09" db="EMBL/GenBank/DDBJ databases">
        <authorList>
            <person name="Sun Q."/>
            <person name="Zhou Y."/>
        </authorList>
    </citation>
    <scope>NUCLEOTIDE SEQUENCE</scope>
    <source>
        <strain evidence="1">CGMCC 4.7299</strain>
    </source>
</reference>
<protein>
    <submittedName>
        <fullName evidence="1">Uncharacterized protein</fullName>
    </submittedName>
</protein>
<gene>
    <name evidence="1" type="ORF">GCM10012284_44620</name>
</gene>
<dbReference type="RefSeq" id="WP_189081233.1">
    <property type="nucleotide sequence ID" value="NZ_BMMX01000024.1"/>
</dbReference>
<accession>A0A8J3C3R1</accession>
<evidence type="ECO:0000313" key="2">
    <source>
        <dbReference type="Proteomes" id="UP000656042"/>
    </source>
</evidence>
<evidence type="ECO:0000313" key="1">
    <source>
        <dbReference type="EMBL" id="GGL05192.1"/>
    </source>
</evidence>
<dbReference type="AlphaFoldDB" id="A0A8J3C3R1"/>
<name>A0A8J3C3R1_9ACTN</name>
<dbReference type="Proteomes" id="UP000656042">
    <property type="component" value="Unassembled WGS sequence"/>
</dbReference>
<reference evidence="1" key="1">
    <citation type="journal article" date="2014" name="Int. J. Syst. Evol. Microbiol.">
        <title>Complete genome sequence of Corynebacterium casei LMG S-19264T (=DSM 44701T), isolated from a smear-ripened cheese.</title>
        <authorList>
            <consortium name="US DOE Joint Genome Institute (JGI-PGF)"/>
            <person name="Walter F."/>
            <person name="Albersmeier A."/>
            <person name="Kalinowski J."/>
            <person name="Ruckert C."/>
        </authorList>
    </citation>
    <scope>NUCLEOTIDE SEQUENCE</scope>
    <source>
        <strain evidence="1">CGMCC 4.7299</strain>
    </source>
</reference>
<keyword evidence="2" id="KW-1185">Reference proteome</keyword>
<comment type="caution">
    <text evidence="1">The sequence shown here is derived from an EMBL/GenBank/DDBJ whole genome shotgun (WGS) entry which is preliminary data.</text>
</comment>
<organism evidence="1 2">
    <name type="scientific">Mangrovihabitans endophyticus</name>
    <dbReference type="NCBI Taxonomy" id="1751298"/>
    <lineage>
        <taxon>Bacteria</taxon>
        <taxon>Bacillati</taxon>
        <taxon>Actinomycetota</taxon>
        <taxon>Actinomycetes</taxon>
        <taxon>Micromonosporales</taxon>
        <taxon>Micromonosporaceae</taxon>
        <taxon>Mangrovihabitans</taxon>
    </lineage>
</organism>
<proteinExistence type="predicted"/>
<dbReference type="EMBL" id="BMMX01000024">
    <property type="protein sequence ID" value="GGL05192.1"/>
    <property type="molecule type" value="Genomic_DNA"/>
</dbReference>